<accession>A0A2P8DN57</accession>
<keyword evidence="2" id="KW-0540">Nuclease</keyword>
<dbReference type="Pfam" id="PF05685">
    <property type="entry name" value="Uma2"/>
    <property type="match status" value="1"/>
</dbReference>
<dbReference type="Proteomes" id="UP000243528">
    <property type="component" value="Unassembled WGS sequence"/>
</dbReference>
<dbReference type="GO" id="GO:0004519">
    <property type="term" value="F:endonuclease activity"/>
    <property type="evidence" value="ECO:0007669"/>
    <property type="project" value="UniProtKB-KW"/>
</dbReference>
<dbReference type="AlphaFoldDB" id="A0A2P8DN57"/>
<evidence type="ECO:0000313" key="3">
    <source>
        <dbReference type="Proteomes" id="UP000243528"/>
    </source>
</evidence>
<evidence type="ECO:0000259" key="1">
    <source>
        <dbReference type="Pfam" id="PF05685"/>
    </source>
</evidence>
<reference evidence="2 3" key="1">
    <citation type="submission" date="2018-03" db="EMBL/GenBank/DDBJ databases">
        <title>Genomic Encyclopedia of Archaeal and Bacterial Type Strains, Phase II (KMG-II): from individual species to whole genera.</title>
        <authorList>
            <person name="Goeker M."/>
        </authorList>
    </citation>
    <scope>NUCLEOTIDE SEQUENCE [LARGE SCALE GENOMIC DNA]</scope>
    <source>
        <strain evidence="2 3">DSM 45211</strain>
    </source>
</reference>
<sequence>MTAMAVMPRESYDWTVDDLEDLPDDGLQYELVDGILLVSPAPVPVHQAAIGELFVLLRSVCPKELKVFMAPLDWQPDHFTSLQPDVLVVARADIGAKNITRPLPLAVEVLSPSTRRKDRVLKFSKYADSGVRSYWVVDPVEQSIVAYELVDGAYTVAGRADGAEALTLESPYPVTVVPAELVDI</sequence>
<proteinExistence type="predicted"/>
<evidence type="ECO:0000313" key="2">
    <source>
        <dbReference type="EMBL" id="PSK98633.1"/>
    </source>
</evidence>
<keyword evidence="2" id="KW-0255">Endonuclease</keyword>
<dbReference type="SUPFAM" id="SSF52980">
    <property type="entry name" value="Restriction endonuclease-like"/>
    <property type="match status" value="1"/>
</dbReference>
<protein>
    <submittedName>
        <fullName evidence="2">Uma2 family endonuclease</fullName>
    </submittedName>
</protein>
<feature type="domain" description="Putative restriction endonuclease" evidence="1">
    <location>
        <begin position="17"/>
        <end position="173"/>
    </location>
</feature>
<dbReference type="CDD" id="cd06260">
    <property type="entry name" value="DUF820-like"/>
    <property type="match status" value="1"/>
</dbReference>
<dbReference type="InterPro" id="IPR008538">
    <property type="entry name" value="Uma2"/>
</dbReference>
<keyword evidence="2" id="KW-0378">Hydrolase</keyword>
<dbReference type="PANTHER" id="PTHR34107:SF4">
    <property type="entry name" value="SLL1222 PROTEIN"/>
    <property type="match status" value="1"/>
</dbReference>
<dbReference type="InterPro" id="IPR012296">
    <property type="entry name" value="Nuclease_put_TT1808"/>
</dbReference>
<gene>
    <name evidence="2" type="ORF">CLV30_11914</name>
</gene>
<dbReference type="InterPro" id="IPR011335">
    <property type="entry name" value="Restrct_endonuc-II-like"/>
</dbReference>
<dbReference type="PANTHER" id="PTHR34107">
    <property type="entry name" value="SLL0198 PROTEIN-RELATED"/>
    <property type="match status" value="1"/>
</dbReference>
<comment type="caution">
    <text evidence="2">The sequence shown here is derived from an EMBL/GenBank/DDBJ whole genome shotgun (WGS) entry which is preliminary data.</text>
</comment>
<dbReference type="Gene3D" id="3.90.1570.10">
    <property type="entry name" value="tt1808, chain A"/>
    <property type="match status" value="1"/>
</dbReference>
<name>A0A2P8DN57_9ACTN</name>
<dbReference type="EMBL" id="PYGE01000019">
    <property type="protein sequence ID" value="PSK98633.1"/>
    <property type="molecule type" value="Genomic_DNA"/>
</dbReference>
<organism evidence="2 3">
    <name type="scientific">Haloactinopolyspora alba</name>
    <dbReference type="NCBI Taxonomy" id="648780"/>
    <lineage>
        <taxon>Bacteria</taxon>
        <taxon>Bacillati</taxon>
        <taxon>Actinomycetota</taxon>
        <taxon>Actinomycetes</taxon>
        <taxon>Jiangellales</taxon>
        <taxon>Jiangellaceae</taxon>
        <taxon>Haloactinopolyspora</taxon>
    </lineage>
</organism>
<keyword evidence="3" id="KW-1185">Reference proteome</keyword>